<evidence type="ECO:0000313" key="13">
    <source>
        <dbReference type="Proteomes" id="UP000070444"/>
    </source>
</evidence>
<dbReference type="EMBL" id="KQ964447">
    <property type="protein sequence ID" value="KXN72794.1"/>
    <property type="molecule type" value="Genomic_DNA"/>
</dbReference>
<keyword evidence="6" id="KW-0443">Lipid metabolism</keyword>
<dbReference type="PANTHER" id="PTHR14269:SF60">
    <property type="entry name" value="CARDIOLIPIN SYNTHASE (CMP-FORMING)"/>
    <property type="match status" value="1"/>
</dbReference>
<gene>
    <name evidence="12" type="ORF">CONCODRAFT_77638</name>
</gene>
<keyword evidence="7 11" id="KW-0472">Membrane</keyword>
<evidence type="ECO:0000256" key="7">
    <source>
        <dbReference type="ARBA" id="ARBA00023136"/>
    </source>
</evidence>
<dbReference type="STRING" id="796925.A0A137PCR6"/>
<dbReference type="InterPro" id="IPR043130">
    <property type="entry name" value="CDP-OH_PTrfase_TM_dom"/>
</dbReference>
<protein>
    <recommendedName>
        <fullName evidence="14">CDP-alcohol phosphatidyltransferase</fullName>
    </recommendedName>
</protein>
<proteinExistence type="inferred from homology"/>
<comment type="subcellular location">
    <subcellularLocation>
        <location evidence="1">Membrane</location>
        <topology evidence="1">Multi-pass membrane protein</topology>
    </subcellularLocation>
</comment>
<dbReference type="GO" id="GO:0005739">
    <property type="term" value="C:mitochondrion"/>
    <property type="evidence" value="ECO:0007669"/>
    <property type="project" value="TreeGrafter"/>
</dbReference>
<keyword evidence="13" id="KW-1185">Reference proteome</keyword>
<feature type="transmembrane region" description="Helical" evidence="11">
    <location>
        <begin position="233"/>
        <end position="250"/>
    </location>
</feature>
<feature type="transmembrane region" description="Helical" evidence="11">
    <location>
        <begin position="161"/>
        <end position="185"/>
    </location>
</feature>
<dbReference type="GO" id="GO:0032049">
    <property type="term" value="P:cardiolipin biosynthetic process"/>
    <property type="evidence" value="ECO:0007669"/>
    <property type="project" value="TreeGrafter"/>
</dbReference>
<evidence type="ECO:0000256" key="3">
    <source>
        <dbReference type="ARBA" id="ARBA00022679"/>
    </source>
</evidence>
<evidence type="ECO:0000313" key="12">
    <source>
        <dbReference type="EMBL" id="KXN72794.1"/>
    </source>
</evidence>
<keyword evidence="4 11" id="KW-0812">Transmembrane</keyword>
<evidence type="ECO:0000256" key="11">
    <source>
        <dbReference type="SAM" id="Phobius"/>
    </source>
</evidence>
<sequence length="294" mass="32855">MLRLPLTTSISTLNRNLLSKTLSFNSTNKVLPSLTRFYGITKVNSSLNIQKNLSNSQSLILLSKRWNSTNKEVNNNSNKEKLIEKLAPLKENLYTIPNALTFARLLSTPILGYWIINNQLTNALALFIVSGITDLLDGYIARKYNMQSYVGSIIDPMADKALMTVMTLSLTYIDLIPLPLAVVIIGRDLGLVISSFYYRWISLPPPKTFTRYWDFSLPSVEVKPTQISKINTFLQLGYVGTTLISSWWGITSHPLLTSFQFLVGGTTIASGLSYVFSKDAVKILKQANTSSKLK</sequence>
<dbReference type="InterPro" id="IPR050324">
    <property type="entry name" value="CDP-alcohol_PTase-I"/>
</dbReference>
<dbReference type="Gene3D" id="1.20.120.1760">
    <property type="match status" value="1"/>
</dbReference>
<dbReference type="InterPro" id="IPR048254">
    <property type="entry name" value="CDP_ALCOHOL_P_TRANSF_CS"/>
</dbReference>
<dbReference type="OrthoDB" id="10020554at2759"/>
<keyword evidence="3 10" id="KW-0808">Transferase</keyword>
<comment type="similarity">
    <text evidence="10">Belongs to the CDP-alcohol phosphatidyltransferase class-I family.</text>
</comment>
<evidence type="ECO:0000256" key="8">
    <source>
        <dbReference type="ARBA" id="ARBA00023209"/>
    </source>
</evidence>
<evidence type="ECO:0000256" key="1">
    <source>
        <dbReference type="ARBA" id="ARBA00004141"/>
    </source>
</evidence>
<dbReference type="PROSITE" id="PS00379">
    <property type="entry name" value="CDP_ALCOHOL_P_TRANSF"/>
    <property type="match status" value="1"/>
</dbReference>
<dbReference type="Proteomes" id="UP000070444">
    <property type="component" value="Unassembled WGS sequence"/>
</dbReference>
<keyword evidence="9" id="KW-1208">Phospholipid metabolism</keyword>
<evidence type="ECO:0000256" key="2">
    <source>
        <dbReference type="ARBA" id="ARBA00022516"/>
    </source>
</evidence>
<name>A0A137PCR6_CONC2</name>
<evidence type="ECO:0000256" key="9">
    <source>
        <dbReference type="ARBA" id="ARBA00023264"/>
    </source>
</evidence>
<keyword evidence="5 11" id="KW-1133">Transmembrane helix</keyword>
<evidence type="ECO:0000256" key="6">
    <source>
        <dbReference type="ARBA" id="ARBA00023098"/>
    </source>
</evidence>
<dbReference type="PANTHER" id="PTHR14269">
    <property type="entry name" value="CDP-DIACYLGLYCEROL--GLYCEROL-3-PHOSPHATE 3-PHOSPHATIDYLTRANSFERASE-RELATED"/>
    <property type="match status" value="1"/>
</dbReference>
<evidence type="ECO:0000256" key="4">
    <source>
        <dbReference type="ARBA" id="ARBA00022692"/>
    </source>
</evidence>
<keyword evidence="2" id="KW-0444">Lipid biosynthesis</keyword>
<dbReference type="InterPro" id="IPR000462">
    <property type="entry name" value="CDP-OH_P_trans"/>
</dbReference>
<dbReference type="GO" id="GO:0016020">
    <property type="term" value="C:membrane"/>
    <property type="evidence" value="ECO:0007669"/>
    <property type="project" value="UniProtKB-SubCell"/>
</dbReference>
<dbReference type="FunFam" id="1.20.120.1760:FF:000017">
    <property type="entry name" value="Phosphatidyl synthase"/>
    <property type="match status" value="1"/>
</dbReference>
<organism evidence="12 13">
    <name type="scientific">Conidiobolus coronatus (strain ATCC 28846 / CBS 209.66 / NRRL 28638)</name>
    <name type="common">Delacroixia coronata</name>
    <dbReference type="NCBI Taxonomy" id="796925"/>
    <lineage>
        <taxon>Eukaryota</taxon>
        <taxon>Fungi</taxon>
        <taxon>Fungi incertae sedis</taxon>
        <taxon>Zoopagomycota</taxon>
        <taxon>Entomophthoromycotina</taxon>
        <taxon>Entomophthoromycetes</taxon>
        <taxon>Entomophthorales</taxon>
        <taxon>Ancylistaceae</taxon>
        <taxon>Conidiobolus</taxon>
    </lineage>
</organism>
<reference evidence="12 13" key="1">
    <citation type="journal article" date="2015" name="Genome Biol. Evol.">
        <title>Phylogenomic analyses indicate that early fungi evolved digesting cell walls of algal ancestors of land plants.</title>
        <authorList>
            <person name="Chang Y."/>
            <person name="Wang S."/>
            <person name="Sekimoto S."/>
            <person name="Aerts A.L."/>
            <person name="Choi C."/>
            <person name="Clum A."/>
            <person name="LaButti K.M."/>
            <person name="Lindquist E.A."/>
            <person name="Yee Ngan C."/>
            <person name="Ohm R.A."/>
            <person name="Salamov A.A."/>
            <person name="Grigoriev I.V."/>
            <person name="Spatafora J.W."/>
            <person name="Berbee M.L."/>
        </authorList>
    </citation>
    <scope>NUCLEOTIDE SEQUENCE [LARGE SCALE GENOMIC DNA]</scope>
    <source>
        <strain evidence="12 13">NRRL 28638</strain>
    </source>
</reference>
<dbReference type="Pfam" id="PF01066">
    <property type="entry name" value="CDP-OH_P_transf"/>
    <property type="match status" value="1"/>
</dbReference>
<feature type="transmembrane region" description="Helical" evidence="11">
    <location>
        <begin position="256"/>
        <end position="276"/>
    </location>
</feature>
<evidence type="ECO:0000256" key="5">
    <source>
        <dbReference type="ARBA" id="ARBA00022989"/>
    </source>
</evidence>
<keyword evidence="8" id="KW-0594">Phospholipid biosynthesis</keyword>
<dbReference type="AlphaFoldDB" id="A0A137PCR6"/>
<dbReference type="GO" id="GO:0043337">
    <property type="term" value="F:cardiolipin synthase (CMP-forming)"/>
    <property type="evidence" value="ECO:0007669"/>
    <property type="project" value="TreeGrafter"/>
</dbReference>
<evidence type="ECO:0000256" key="10">
    <source>
        <dbReference type="RuleBase" id="RU003750"/>
    </source>
</evidence>
<evidence type="ECO:0008006" key="14">
    <source>
        <dbReference type="Google" id="ProtNLM"/>
    </source>
</evidence>
<dbReference type="OMA" id="KRFNMAS"/>
<accession>A0A137PCR6</accession>